<comment type="caution">
    <text evidence="1">The sequence shown here is derived from an EMBL/GenBank/DDBJ whole genome shotgun (WGS) entry which is preliminary data.</text>
</comment>
<sequence length="109" mass="12190">KSGRNASLDAIKWPFQSKEVETLIHDLRQCTEAISAALQVDQTSVLLRSSAIILDIDQKTALNRLPVTEGASYDSRAEEHSPTCLQNTRVDLLRQIQEWAKDPNAKAIF</sequence>
<keyword evidence="2" id="KW-1185">Reference proteome</keyword>
<reference evidence="1" key="1">
    <citation type="journal article" date="2021" name="Nat. Commun.">
        <title>Genetic determinants of endophytism in the Arabidopsis root mycobiome.</title>
        <authorList>
            <person name="Mesny F."/>
            <person name="Miyauchi S."/>
            <person name="Thiergart T."/>
            <person name="Pickel B."/>
            <person name="Atanasova L."/>
            <person name="Karlsson M."/>
            <person name="Huettel B."/>
            <person name="Barry K.W."/>
            <person name="Haridas S."/>
            <person name="Chen C."/>
            <person name="Bauer D."/>
            <person name="Andreopoulos W."/>
            <person name="Pangilinan J."/>
            <person name="LaButti K."/>
            <person name="Riley R."/>
            <person name="Lipzen A."/>
            <person name="Clum A."/>
            <person name="Drula E."/>
            <person name="Henrissat B."/>
            <person name="Kohler A."/>
            <person name="Grigoriev I.V."/>
            <person name="Martin F.M."/>
            <person name="Hacquard S."/>
        </authorList>
    </citation>
    <scope>NUCLEOTIDE SEQUENCE</scope>
    <source>
        <strain evidence="1">MPI-CAGE-AT-0021</strain>
    </source>
</reference>
<dbReference type="EMBL" id="JAGMUU010000053">
    <property type="protein sequence ID" value="KAH7111934.1"/>
    <property type="molecule type" value="Genomic_DNA"/>
</dbReference>
<proteinExistence type="predicted"/>
<dbReference type="Proteomes" id="UP000717696">
    <property type="component" value="Unassembled WGS sequence"/>
</dbReference>
<gene>
    <name evidence="1" type="ORF">B0J13DRAFT_461629</name>
</gene>
<feature type="non-terminal residue" evidence="1">
    <location>
        <position position="109"/>
    </location>
</feature>
<name>A0A9P9I9X3_9HYPO</name>
<protein>
    <submittedName>
        <fullName evidence="1">Uncharacterized protein</fullName>
    </submittedName>
</protein>
<accession>A0A9P9I9X3</accession>
<evidence type="ECO:0000313" key="1">
    <source>
        <dbReference type="EMBL" id="KAH7111934.1"/>
    </source>
</evidence>
<dbReference type="OrthoDB" id="538223at2759"/>
<organism evidence="1 2">
    <name type="scientific">Dactylonectria estremocensis</name>
    <dbReference type="NCBI Taxonomy" id="1079267"/>
    <lineage>
        <taxon>Eukaryota</taxon>
        <taxon>Fungi</taxon>
        <taxon>Dikarya</taxon>
        <taxon>Ascomycota</taxon>
        <taxon>Pezizomycotina</taxon>
        <taxon>Sordariomycetes</taxon>
        <taxon>Hypocreomycetidae</taxon>
        <taxon>Hypocreales</taxon>
        <taxon>Nectriaceae</taxon>
        <taxon>Dactylonectria</taxon>
    </lineage>
</organism>
<evidence type="ECO:0000313" key="2">
    <source>
        <dbReference type="Proteomes" id="UP000717696"/>
    </source>
</evidence>
<dbReference type="AlphaFoldDB" id="A0A9P9I9X3"/>